<accession>A0A2T4LP19</accession>
<comment type="function">
    <text evidence="1">Involved in the transposition of the insertion sequence.</text>
</comment>
<organism evidence="3 4">
    <name type="scientific">Staphylococcus cohnii</name>
    <dbReference type="NCBI Taxonomy" id="29382"/>
    <lineage>
        <taxon>Bacteria</taxon>
        <taxon>Bacillati</taxon>
        <taxon>Bacillota</taxon>
        <taxon>Bacilli</taxon>
        <taxon>Bacillales</taxon>
        <taxon>Staphylococcaceae</taxon>
        <taxon>Staphylococcus</taxon>
        <taxon>Staphylococcus cohnii species complex</taxon>
    </lineage>
</organism>
<dbReference type="GO" id="GO:0003676">
    <property type="term" value="F:nucleic acid binding"/>
    <property type="evidence" value="ECO:0007669"/>
    <property type="project" value="InterPro"/>
</dbReference>
<proteinExistence type="predicted"/>
<feature type="domain" description="Integrase catalytic" evidence="2">
    <location>
        <begin position="108"/>
        <end position="268"/>
    </location>
</feature>
<dbReference type="InterPro" id="IPR036397">
    <property type="entry name" value="RNaseH_sf"/>
</dbReference>
<dbReference type="Proteomes" id="UP000241208">
    <property type="component" value="Unassembled WGS sequence"/>
</dbReference>
<dbReference type="PROSITE" id="PS50994">
    <property type="entry name" value="INTEGRASE"/>
    <property type="match status" value="1"/>
</dbReference>
<dbReference type="PANTHER" id="PTHR46889">
    <property type="entry name" value="TRANSPOSASE INSF FOR INSERTION SEQUENCE IS3B-RELATED"/>
    <property type="match status" value="1"/>
</dbReference>
<dbReference type="InterPro" id="IPR050900">
    <property type="entry name" value="Transposase_IS3/IS150/IS904"/>
</dbReference>
<dbReference type="AlphaFoldDB" id="A0A2T4LP19"/>
<reference evidence="3 4" key="1">
    <citation type="journal article" date="2016" name="Front. Microbiol.">
        <title>Comprehensive Phylogenetic Analysis of Bovine Non-aureus Staphylococci Species Based on Whole-Genome Sequencing.</title>
        <authorList>
            <person name="Naushad S."/>
            <person name="Barkema H.W."/>
            <person name="Luby C."/>
            <person name="Condas L.A."/>
            <person name="Nobrega D.B."/>
            <person name="Carson D.A."/>
            <person name="De Buck J."/>
        </authorList>
    </citation>
    <scope>NUCLEOTIDE SEQUENCE [LARGE SCALE GENOMIC DNA]</scope>
    <source>
        <strain evidence="3 4">SNUC 3829</strain>
    </source>
</reference>
<dbReference type="InterPro" id="IPR048020">
    <property type="entry name" value="Transpos_IS3"/>
</dbReference>
<dbReference type="GO" id="GO:0015074">
    <property type="term" value="P:DNA integration"/>
    <property type="evidence" value="ECO:0007669"/>
    <property type="project" value="InterPro"/>
</dbReference>
<gene>
    <name evidence="3" type="ORF">BUY34_13210</name>
</gene>
<dbReference type="InterPro" id="IPR001584">
    <property type="entry name" value="Integrase_cat-core"/>
</dbReference>
<dbReference type="InterPro" id="IPR012337">
    <property type="entry name" value="RNaseH-like_sf"/>
</dbReference>
<evidence type="ECO:0000313" key="4">
    <source>
        <dbReference type="Proteomes" id="UP000241208"/>
    </source>
</evidence>
<dbReference type="PANTHER" id="PTHR46889:SF4">
    <property type="entry name" value="TRANSPOSASE INSO FOR INSERTION SEQUENCE ELEMENT IS911B-RELATED"/>
    <property type="match status" value="1"/>
</dbReference>
<evidence type="ECO:0000313" key="3">
    <source>
        <dbReference type="EMBL" id="PTF59955.1"/>
    </source>
</evidence>
<dbReference type="InterPro" id="IPR025948">
    <property type="entry name" value="HTH-like_dom"/>
</dbReference>
<protein>
    <submittedName>
        <fullName evidence="3">IS3 family transposase</fullName>
    </submittedName>
</protein>
<dbReference type="NCBIfam" id="NF033516">
    <property type="entry name" value="transpos_IS3"/>
    <property type="match status" value="1"/>
</dbReference>
<evidence type="ECO:0000259" key="2">
    <source>
        <dbReference type="PROSITE" id="PS50994"/>
    </source>
</evidence>
<name>A0A2T4LP19_9STAP</name>
<dbReference type="Pfam" id="PF13276">
    <property type="entry name" value="HTH_21"/>
    <property type="match status" value="1"/>
</dbReference>
<sequence>FKHKYSIKMILDVLEIPQSTYYRWKHKDKEKDKVTQKVIELCEENNFTYGYRKITALINQLYSASINHKRVQRIMREYNLNCRVRPKKSKKIGEPYYKTDNLLQRQFKANQPMEVLTTDITYLPFGNSMLYLSSIMDVYNGEIVAYKIDNKQGQSLVNDTLNQIDIPENCILHSDQGSVYTSYAYYQLCEEKGIIRSMSRKGTPADNAPIESFHSSLKCETFYINNELNSSNQIVIDIVENYIKNYNNNRIQQKLGYLSPRKYRELAA</sequence>
<dbReference type="RefSeq" id="WP_107523787.1">
    <property type="nucleotide sequence ID" value="NZ_PYZR01000301.1"/>
</dbReference>
<dbReference type="Gene3D" id="3.30.420.10">
    <property type="entry name" value="Ribonuclease H-like superfamily/Ribonuclease H"/>
    <property type="match status" value="1"/>
</dbReference>
<comment type="caution">
    <text evidence="3">The sequence shown here is derived from an EMBL/GenBank/DDBJ whole genome shotgun (WGS) entry which is preliminary data.</text>
</comment>
<dbReference type="EMBL" id="PYZR01000301">
    <property type="protein sequence ID" value="PTF59955.1"/>
    <property type="molecule type" value="Genomic_DNA"/>
</dbReference>
<feature type="non-terminal residue" evidence="3">
    <location>
        <position position="1"/>
    </location>
</feature>
<dbReference type="Pfam" id="PF00665">
    <property type="entry name" value="rve"/>
    <property type="match status" value="1"/>
</dbReference>
<dbReference type="Pfam" id="PF13333">
    <property type="entry name" value="rve_2"/>
    <property type="match status" value="1"/>
</dbReference>
<evidence type="ECO:0000256" key="1">
    <source>
        <dbReference type="ARBA" id="ARBA00002286"/>
    </source>
</evidence>
<dbReference type="SUPFAM" id="SSF53098">
    <property type="entry name" value="Ribonuclease H-like"/>
    <property type="match status" value="1"/>
</dbReference>